<dbReference type="InterPro" id="IPR036291">
    <property type="entry name" value="NAD(P)-bd_dom_sf"/>
</dbReference>
<accession>A0A0D2I1B6</accession>
<evidence type="ECO:0000313" key="4">
    <source>
        <dbReference type="EMBL" id="KIW99483.1"/>
    </source>
</evidence>
<keyword evidence="2" id="KW-0560">Oxidoreductase</keyword>
<dbReference type="SUPFAM" id="SSF51735">
    <property type="entry name" value="NAD(P)-binding Rossmann-fold domains"/>
    <property type="match status" value="1"/>
</dbReference>
<dbReference type="PANTHER" id="PTHR47706:SF1">
    <property type="entry name" value="CIPA-LIKE, PUTATIVE (AFU_ORTHOLOGUE AFUA_1G12460)-RELATED"/>
    <property type="match status" value="1"/>
</dbReference>
<evidence type="ECO:0000256" key="2">
    <source>
        <dbReference type="ARBA" id="ARBA00023002"/>
    </source>
</evidence>
<sequence length="233" mass="24880">MASTLANTKPRIAVAGAGSLGLPVILALLDAGYPVTILSRSSSPRKEGIPADRNVAYATVDYTSVESLKQALRGHVALPVFGYKVATQTKLEEVAAKNPGFSYSVVINGPFLDWGLATGFLLDPKAHSATIFDGGDRKFSTTTLAGVAKAVVGIFSHLEQTKNRFVFVHEAVVTQNQLIELAKRRDPTGWKIQRASTEETKANCLATISKGNQNEIMGAMIGLIHAAVFGKRL</sequence>
<name>A0A0D2I1B6_9EURO</name>
<protein>
    <recommendedName>
        <fullName evidence="6">NmrA-like domain-containing protein</fullName>
    </recommendedName>
</protein>
<evidence type="ECO:0000256" key="3">
    <source>
        <dbReference type="SAM" id="Phobius"/>
    </source>
</evidence>
<evidence type="ECO:0000256" key="1">
    <source>
        <dbReference type="ARBA" id="ARBA00022857"/>
    </source>
</evidence>
<dbReference type="HOGENOM" id="CLU_044876_3_2_1"/>
<evidence type="ECO:0000313" key="5">
    <source>
        <dbReference type="Proteomes" id="UP000053617"/>
    </source>
</evidence>
<dbReference type="InterPro" id="IPR051609">
    <property type="entry name" value="NmrA/Isoflavone_reductase-like"/>
</dbReference>
<dbReference type="GeneID" id="25299293"/>
<organism evidence="4 5">
    <name type="scientific">Rhinocladiella mackenziei CBS 650.93</name>
    <dbReference type="NCBI Taxonomy" id="1442369"/>
    <lineage>
        <taxon>Eukaryota</taxon>
        <taxon>Fungi</taxon>
        <taxon>Dikarya</taxon>
        <taxon>Ascomycota</taxon>
        <taxon>Pezizomycotina</taxon>
        <taxon>Eurotiomycetes</taxon>
        <taxon>Chaetothyriomycetidae</taxon>
        <taxon>Chaetothyriales</taxon>
        <taxon>Herpotrichiellaceae</taxon>
        <taxon>Rhinocladiella</taxon>
    </lineage>
</organism>
<dbReference type="STRING" id="1442369.A0A0D2I1B6"/>
<gene>
    <name evidence="4" type="ORF">Z518_11222</name>
</gene>
<dbReference type="VEuPathDB" id="FungiDB:Z518_11222"/>
<dbReference type="PANTHER" id="PTHR47706">
    <property type="entry name" value="NMRA-LIKE FAMILY PROTEIN"/>
    <property type="match status" value="1"/>
</dbReference>
<dbReference type="Gene3D" id="3.40.50.720">
    <property type="entry name" value="NAD(P)-binding Rossmann-like Domain"/>
    <property type="match status" value="2"/>
</dbReference>
<feature type="transmembrane region" description="Helical" evidence="3">
    <location>
        <begin position="12"/>
        <end position="33"/>
    </location>
</feature>
<proteinExistence type="predicted"/>
<dbReference type="Gene3D" id="3.90.25.10">
    <property type="entry name" value="UDP-galactose 4-epimerase, domain 1"/>
    <property type="match status" value="1"/>
</dbReference>
<keyword evidence="3" id="KW-1133">Transmembrane helix</keyword>
<dbReference type="EMBL" id="KN847486">
    <property type="protein sequence ID" value="KIW99483.1"/>
    <property type="molecule type" value="Genomic_DNA"/>
</dbReference>
<evidence type="ECO:0008006" key="6">
    <source>
        <dbReference type="Google" id="ProtNLM"/>
    </source>
</evidence>
<reference evidence="4 5" key="1">
    <citation type="submission" date="2015-01" db="EMBL/GenBank/DDBJ databases">
        <title>The Genome Sequence of Rhinocladiella mackenzie CBS 650.93.</title>
        <authorList>
            <consortium name="The Broad Institute Genomics Platform"/>
            <person name="Cuomo C."/>
            <person name="de Hoog S."/>
            <person name="Gorbushina A."/>
            <person name="Stielow B."/>
            <person name="Teixiera M."/>
            <person name="Abouelleil A."/>
            <person name="Chapman S.B."/>
            <person name="Priest M."/>
            <person name="Young S.K."/>
            <person name="Wortman J."/>
            <person name="Nusbaum C."/>
            <person name="Birren B."/>
        </authorList>
    </citation>
    <scope>NUCLEOTIDE SEQUENCE [LARGE SCALE GENOMIC DNA]</scope>
    <source>
        <strain evidence="4 5">CBS 650.93</strain>
    </source>
</reference>
<dbReference type="GO" id="GO:0016491">
    <property type="term" value="F:oxidoreductase activity"/>
    <property type="evidence" value="ECO:0007669"/>
    <property type="project" value="UniProtKB-KW"/>
</dbReference>
<keyword evidence="1" id="KW-0521">NADP</keyword>
<dbReference type="AlphaFoldDB" id="A0A0D2I1B6"/>
<dbReference type="Proteomes" id="UP000053617">
    <property type="component" value="Unassembled WGS sequence"/>
</dbReference>
<dbReference type="OrthoDB" id="9974981at2759"/>
<keyword evidence="5" id="KW-1185">Reference proteome</keyword>
<keyword evidence="3" id="KW-0472">Membrane</keyword>
<dbReference type="RefSeq" id="XP_013266620.1">
    <property type="nucleotide sequence ID" value="XM_013411166.1"/>
</dbReference>
<keyword evidence="3" id="KW-0812">Transmembrane</keyword>